<dbReference type="SUPFAM" id="SSF52540">
    <property type="entry name" value="P-loop containing nucleoside triphosphate hydrolases"/>
    <property type="match status" value="1"/>
</dbReference>
<dbReference type="InterPro" id="IPR003714">
    <property type="entry name" value="PhoH"/>
</dbReference>
<dbReference type="FunFam" id="3.40.50.300:FF:000013">
    <property type="entry name" value="PhoH family ATPase"/>
    <property type="match status" value="1"/>
</dbReference>
<organism evidence="8 9">
    <name type="scientific">Fannyhessea vaginae DSM 15829</name>
    <dbReference type="NCBI Taxonomy" id="525256"/>
    <lineage>
        <taxon>Bacteria</taxon>
        <taxon>Bacillati</taxon>
        <taxon>Actinomycetota</taxon>
        <taxon>Coriobacteriia</taxon>
        <taxon>Coriobacteriales</taxon>
        <taxon>Atopobiaceae</taxon>
        <taxon>Fannyhessea</taxon>
    </lineage>
</organism>
<sequence length="323" mass="35572">MQRMAMEVIKKELIIPCDINLAELFGTRDCVLRLLESHLGVSLRVYHNRLTVEGCASSTEAALHVLHELINLLQQDLHPSSDEISLLIDDYFHADKQVESLDASVVYTSGKGIAVVPKTVGQKKYCQAIQHNSITFVTGPAGSGKTYLALAFALRALKNHEISRIILTRPVIEAGESLGFLPGTLQDKLDPYIRPLYDALIDLEGTQTVGTWIQNRTLEIAPLAYMRGRSLNRAFVILDEAQNTTHAQMKLFLTRLGFGSRFVITGDITQKDLAGTSGLISAQRILGNLGDIAFVTLDRNDIVRHSLVASIVDAYDAFEKLGS</sequence>
<dbReference type="GO" id="GO:0005829">
    <property type="term" value="C:cytosol"/>
    <property type="evidence" value="ECO:0007669"/>
    <property type="project" value="TreeGrafter"/>
</dbReference>
<feature type="domain" description="PhoH-like protein" evidence="7">
    <location>
        <begin position="115"/>
        <end position="316"/>
    </location>
</feature>
<dbReference type="InterPro" id="IPR051451">
    <property type="entry name" value="PhoH2-like"/>
</dbReference>
<dbReference type="InterPro" id="IPR027417">
    <property type="entry name" value="P-loop_NTPase"/>
</dbReference>
<dbReference type="Proteomes" id="UP000005947">
    <property type="component" value="Unassembled WGS sequence"/>
</dbReference>
<dbReference type="PANTHER" id="PTHR30473">
    <property type="entry name" value="PROTEIN PHOH"/>
    <property type="match status" value="1"/>
</dbReference>
<proteinExistence type="inferred from homology"/>
<dbReference type="Pfam" id="PF02562">
    <property type="entry name" value="PhoH"/>
    <property type="match status" value="1"/>
</dbReference>
<evidence type="ECO:0000256" key="3">
    <source>
        <dbReference type="ARBA" id="ARBA00022490"/>
    </source>
</evidence>
<dbReference type="PANTHER" id="PTHR30473:SF1">
    <property type="entry name" value="PHOH-LIKE PROTEIN"/>
    <property type="match status" value="1"/>
</dbReference>
<dbReference type="EMBL" id="ACGK02000001">
    <property type="protein sequence ID" value="EGF23753.1"/>
    <property type="molecule type" value="Genomic_DNA"/>
</dbReference>
<comment type="similarity">
    <text evidence="2">Belongs to the PhoH family.</text>
</comment>
<keyword evidence="5" id="KW-0067">ATP-binding</keyword>
<evidence type="ECO:0000313" key="9">
    <source>
        <dbReference type="Proteomes" id="UP000005947"/>
    </source>
</evidence>
<accession>F1T4V9</accession>
<comment type="subcellular location">
    <subcellularLocation>
        <location evidence="1">Cytoplasm</location>
    </subcellularLocation>
</comment>
<dbReference type="AlphaFoldDB" id="F1T4V9"/>
<dbReference type="eggNOG" id="COG1702">
    <property type="taxonomic scope" value="Bacteria"/>
</dbReference>
<evidence type="ECO:0000256" key="4">
    <source>
        <dbReference type="ARBA" id="ARBA00022741"/>
    </source>
</evidence>
<gene>
    <name evidence="8" type="ORF">HMPREF0091_10700</name>
</gene>
<evidence type="ECO:0000256" key="5">
    <source>
        <dbReference type="ARBA" id="ARBA00022840"/>
    </source>
</evidence>
<protein>
    <recommendedName>
        <fullName evidence="6">PhoH-like protein</fullName>
    </recommendedName>
</protein>
<evidence type="ECO:0000313" key="8">
    <source>
        <dbReference type="EMBL" id="EGF23753.1"/>
    </source>
</evidence>
<keyword evidence="3" id="KW-0963">Cytoplasm</keyword>
<dbReference type="GO" id="GO:0005524">
    <property type="term" value="F:ATP binding"/>
    <property type="evidence" value="ECO:0007669"/>
    <property type="project" value="UniProtKB-KW"/>
</dbReference>
<keyword evidence="4" id="KW-0547">Nucleotide-binding</keyword>
<comment type="caution">
    <text evidence="8">The sequence shown here is derived from an EMBL/GenBank/DDBJ whole genome shotgun (WGS) entry which is preliminary data.</text>
</comment>
<evidence type="ECO:0000259" key="7">
    <source>
        <dbReference type="Pfam" id="PF02562"/>
    </source>
</evidence>
<evidence type="ECO:0000256" key="6">
    <source>
        <dbReference type="ARBA" id="ARBA00039970"/>
    </source>
</evidence>
<evidence type="ECO:0000256" key="2">
    <source>
        <dbReference type="ARBA" id="ARBA00010393"/>
    </source>
</evidence>
<name>F1T4V9_9ACTN</name>
<keyword evidence="9" id="KW-1185">Reference proteome</keyword>
<reference evidence="8 9" key="1">
    <citation type="submission" date="2011-02" db="EMBL/GenBank/DDBJ databases">
        <authorList>
            <person name="Muzny D."/>
            <person name="Qin X."/>
            <person name="Buhay C."/>
            <person name="Dugan-Rocha S."/>
            <person name="Ding Y."/>
            <person name="Chen G."/>
            <person name="Hawes A."/>
            <person name="Holder M."/>
            <person name="Jhangiani S."/>
            <person name="Johnson A."/>
            <person name="Khan Z."/>
            <person name="Li Z."/>
            <person name="Liu W."/>
            <person name="Liu X."/>
            <person name="Perez L."/>
            <person name="Shen H."/>
            <person name="Wang Q."/>
            <person name="Watt J."/>
            <person name="Xi L."/>
            <person name="Xin Y."/>
            <person name="Zhou J."/>
            <person name="Deng J."/>
            <person name="Jiang H."/>
            <person name="Liu Y."/>
            <person name="Qu J."/>
            <person name="Song X.-Z."/>
            <person name="Zhang L."/>
            <person name="Villasana D."/>
            <person name="Johnson A."/>
            <person name="Liu J."/>
            <person name="Liyanage D."/>
            <person name="Lorensuhewa L."/>
            <person name="Robinson T."/>
            <person name="Song A."/>
            <person name="Song B.-B."/>
            <person name="Dinh H."/>
            <person name="Thornton R."/>
            <person name="Coyle M."/>
            <person name="Francisco L."/>
            <person name="Jackson L."/>
            <person name="Javaid M."/>
            <person name="Korchina V."/>
            <person name="Kovar C."/>
            <person name="Mata R."/>
            <person name="Mathew T."/>
            <person name="Ngo R."/>
            <person name="Nguyen L."/>
            <person name="Nguyen N."/>
            <person name="Okwuonu G."/>
            <person name="Ongeri F."/>
            <person name="Pham C."/>
            <person name="Simmons D."/>
            <person name="Wilczek-Boney K."/>
            <person name="Hale W."/>
            <person name="Jakkamsetti A."/>
            <person name="Pham P."/>
            <person name="Ruth R."/>
            <person name="San Lucas F."/>
            <person name="Warren J."/>
            <person name="Zhang J."/>
            <person name="Zhao Z."/>
            <person name="Zhou C."/>
            <person name="Zhu D."/>
            <person name="Lee S."/>
            <person name="Bess C."/>
            <person name="Blankenburg K."/>
            <person name="Forbes L."/>
            <person name="Fu Q."/>
            <person name="Gubbala S."/>
            <person name="Hirani K."/>
            <person name="Jayaseelan J.C."/>
            <person name="Lara F."/>
            <person name="Munidasa M."/>
            <person name="Palculict T."/>
            <person name="Patil S."/>
            <person name="Pu L.-L."/>
            <person name="Saada N."/>
            <person name="Tang L."/>
            <person name="Weissenberger G."/>
            <person name="Zhu Y."/>
            <person name="Hemphill L."/>
            <person name="Shang Y."/>
            <person name="Youmans B."/>
            <person name="Ayvaz T."/>
            <person name="Ross M."/>
            <person name="Santibanez J."/>
            <person name="Aqrawi P."/>
            <person name="Gross S."/>
            <person name="Joshi V."/>
            <person name="Fowler G."/>
            <person name="Nazareth L."/>
            <person name="Reid J."/>
            <person name="Worley K."/>
            <person name="Petrosino J."/>
            <person name="Highlander S."/>
            <person name="Gibbs R."/>
        </authorList>
    </citation>
    <scope>NUCLEOTIDE SEQUENCE [LARGE SCALE GENOMIC DNA]</scope>
    <source>
        <strain evidence="8 9">DSM 15829</strain>
    </source>
</reference>
<evidence type="ECO:0000256" key="1">
    <source>
        <dbReference type="ARBA" id="ARBA00004496"/>
    </source>
</evidence>
<dbReference type="Gene3D" id="3.40.50.300">
    <property type="entry name" value="P-loop containing nucleotide triphosphate hydrolases"/>
    <property type="match status" value="1"/>
</dbReference>